<name>A0ABP6UPJ0_9MICO</name>
<sequence>MTADDAGGIEGVMAVLSLRAARRNRERAQRLERLCADLGPETPERAWADAAEMAHQIAGSSGTFGNAAASETARSLLVALRSRDLTALADHVDTLTALLAGPERQ</sequence>
<dbReference type="InterPro" id="IPR036641">
    <property type="entry name" value="HPT_dom_sf"/>
</dbReference>
<gene>
    <name evidence="2" type="ORF">GCM10022262_39690</name>
</gene>
<evidence type="ECO:0000313" key="3">
    <source>
        <dbReference type="Proteomes" id="UP001499841"/>
    </source>
</evidence>
<dbReference type="InterPro" id="IPR008207">
    <property type="entry name" value="Sig_transdc_His_kin_Hpt_dom"/>
</dbReference>
<dbReference type="Gene3D" id="1.20.120.160">
    <property type="entry name" value="HPT domain"/>
    <property type="match status" value="1"/>
</dbReference>
<proteinExistence type="predicted"/>
<feature type="domain" description="HPt" evidence="1">
    <location>
        <begin position="28"/>
        <end position="100"/>
    </location>
</feature>
<dbReference type="Proteomes" id="UP001499841">
    <property type="component" value="Unassembled WGS sequence"/>
</dbReference>
<dbReference type="EMBL" id="BAABBA010000033">
    <property type="protein sequence ID" value="GAA3511608.1"/>
    <property type="molecule type" value="Genomic_DNA"/>
</dbReference>
<dbReference type="SUPFAM" id="SSF47226">
    <property type="entry name" value="Histidine-containing phosphotransfer domain, HPT domain"/>
    <property type="match status" value="1"/>
</dbReference>
<accession>A0ABP6UPJ0</accession>
<evidence type="ECO:0000259" key="1">
    <source>
        <dbReference type="Pfam" id="PF01627"/>
    </source>
</evidence>
<keyword evidence="3" id="KW-1185">Reference proteome</keyword>
<dbReference type="RefSeq" id="WP_345045168.1">
    <property type="nucleotide sequence ID" value="NZ_BAABBA010000033.1"/>
</dbReference>
<organism evidence="2 3">
    <name type="scientific">Georgenia daeguensis</name>
    <dbReference type="NCBI Taxonomy" id="908355"/>
    <lineage>
        <taxon>Bacteria</taxon>
        <taxon>Bacillati</taxon>
        <taxon>Actinomycetota</taxon>
        <taxon>Actinomycetes</taxon>
        <taxon>Micrococcales</taxon>
        <taxon>Bogoriellaceae</taxon>
        <taxon>Georgenia</taxon>
    </lineage>
</organism>
<protein>
    <recommendedName>
        <fullName evidence="1">HPt domain-containing protein</fullName>
    </recommendedName>
</protein>
<comment type="caution">
    <text evidence="2">The sequence shown here is derived from an EMBL/GenBank/DDBJ whole genome shotgun (WGS) entry which is preliminary data.</text>
</comment>
<evidence type="ECO:0000313" key="2">
    <source>
        <dbReference type="EMBL" id="GAA3511608.1"/>
    </source>
</evidence>
<dbReference type="Pfam" id="PF01627">
    <property type="entry name" value="Hpt"/>
    <property type="match status" value="1"/>
</dbReference>
<reference evidence="3" key="1">
    <citation type="journal article" date="2019" name="Int. J. Syst. Evol. Microbiol.">
        <title>The Global Catalogue of Microorganisms (GCM) 10K type strain sequencing project: providing services to taxonomists for standard genome sequencing and annotation.</title>
        <authorList>
            <consortium name="The Broad Institute Genomics Platform"/>
            <consortium name="The Broad Institute Genome Sequencing Center for Infectious Disease"/>
            <person name="Wu L."/>
            <person name="Ma J."/>
        </authorList>
    </citation>
    <scope>NUCLEOTIDE SEQUENCE [LARGE SCALE GENOMIC DNA]</scope>
    <source>
        <strain evidence="3">JCM 17459</strain>
    </source>
</reference>